<proteinExistence type="predicted"/>
<name>A0A4S4G6W6_9ACTN</name>
<evidence type="ECO:0000256" key="3">
    <source>
        <dbReference type="ARBA" id="ARBA00024227"/>
    </source>
</evidence>
<dbReference type="GeneID" id="82190699"/>
<organism evidence="5 6">
    <name type="scientific">Adlercreutzia caecimuris</name>
    <dbReference type="NCBI Taxonomy" id="671266"/>
    <lineage>
        <taxon>Bacteria</taxon>
        <taxon>Bacillati</taxon>
        <taxon>Actinomycetota</taxon>
        <taxon>Coriobacteriia</taxon>
        <taxon>Eggerthellales</taxon>
        <taxon>Eggerthellaceae</taxon>
        <taxon>Adlercreutzia</taxon>
    </lineage>
</organism>
<dbReference type="GO" id="GO:0004077">
    <property type="term" value="F:biotin--[biotin carboxyl-carrier protein] ligase activity"/>
    <property type="evidence" value="ECO:0007669"/>
    <property type="project" value="UniProtKB-EC"/>
</dbReference>
<dbReference type="Gene3D" id="3.30.930.10">
    <property type="entry name" value="Bira Bifunctional Protein, Domain 2"/>
    <property type="match status" value="1"/>
</dbReference>
<accession>A0A4S4G6W6</accession>
<dbReference type="PANTHER" id="PTHR12835:SF5">
    <property type="entry name" value="BIOTIN--PROTEIN LIGASE"/>
    <property type="match status" value="1"/>
</dbReference>
<sequence>MKLTVVDEVVSTNELVKNALREGKAEGLVVRARRQLSGYGRQGRFWDSPEGGLYMSLLLRPDVAGAGLATLSLVVGLSVQRALAAMAAPLFEDGIQLKWPNDVVYMPAECNRGDEYRKLCGISLEACGGGVCVGIGINVFPPEIAQPVEGRNVPEYMTDLMAAPDADAPRGTTLTQVVEALPEDERAARREEVITDVQREVLARVLVNYGRWRELGFQPSLASYGAVSFLDGRRLRIENASGETMVEGEGVGVDERGRLLVRAADRIVPVSSGEAHVIPLP</sequence>
<evidence type="ECO:0000313" key="5">
    <source>
        <dbReference type="EMBL" id="THG38874.1"/>
    </source>
</evidence>
<dbReference type="SUPFAM" id="SSF55681">
    <property type="entry name" value="Class II aaRS and biotin synthetases"/>
    <property type="match status" value="1"/>
</dbReference>
<dbReference type="InterPro" id="IPR004408">
    <property type="entry name" value="Biotin_CoA_COase_ligase"/>
</dbReference>
<evidence type="ECO:0000259" key="4">
    <source>
        <dbReference type="PROSITE" id="PS51733"/>
    </source>
</evidence>
<keyword evidence="2" id="KW-0092">Biotin</keyword>
<dbReference type="AlphaFoldDB" id="A0A4S4G6W6"/>
<feature type="domain" description="BPL/LPL catalytic" evidence="4">
    <location>
        <begin position="1"/>
        <end position="185"/>
    </location>
</feature>
<dbReference type="InterPro" id="IPR045864">
    <property type="entry name" value="aa-tRNA-synth_II/BPL/LPL"/>
</dbReference>
<dbReference type="InterPro" id="IPR003142">
    <property type="entry name" value="BPL_C"/>
</dbReference>
<dbReference type="EMBL" id="SSTJ01000001">
    <property type="protein sequence ID" value="THG38874.1"/>
    <property type="molecule type" value="Genomic_DNA"/>
</dbReference>
<dbReference type="Pfam" id="PF03099">
    <property type="entry name" value="BPL_LplA_LipB"/>
    <property type="match status" value="1"/>
</dbReference>
<dbReference type="Gene3D" id="2.30.30.100">
    <property type="match status" value="1"/>
</dbReference>
<dbReference type="GO" id="GO:0005737">
    <property type="term" value="C:cytoplasm"/>
    <property type="evidence" value="ECO:0007669"/>
    <property type="project" value="TreeGrafter"/>
</dbReference>
<dbReference type="Pfam" id="PF02237">
    <property type="entry name" value="BPL_C"/>
    <property type="match status" value="1"/>
</dbReference>
<dbReference type="RefSeq" id="WP_016309361.1">
    <property type="nucleotide sequence ID" value="NZ_CAJTBT010000006.1"/>
</dbReference>
<dbReference type="PROSITE" id="PS51733">
    <property type="entry name" value="BPL_LPL_CATALYTIC"/>
    <property type="match status" value="1"/>
</dbReference>
<evidence type="ECO:0000256" key="1">
    <source>
        <dbReference type="ARBA" id="ARBA00022598"/>
    </source>
</evidence>
<keyword evidence="1 5" id="KW-0436">Ligase</keyword>
<evidence type="ECO:0000256" key="2">
    <source>
        <dbReference type="ARBA" id="ARBA00023267"/>
    </source>
</evidence>
<dbReference type="PANTHER" id="PTHR12835">
    <property type="entry name" value="BIOTIN PROTEIN LIGASE"/>
    <property type="match status" value="1"/>
</dbReference>
<reference evidence="5 6" key="1">
    <citation type="submission" date="2019-04" db="EMBL/GenBank/DDBJ databases">
        <title>Microbes associate with the intestines of laboratory mice.</title>
        <authorList>
            <person name="Navarre W."/>
            <person name="Wong E."/>
            <person name="Huang K.C."/>
            <person name="Tropini C."/>
            <person name="Ng K."/>
            <person name="Yu B."/>
        </authorList>
    </citation>
    <scope>NUCLEOTIDE SEQUENCE [LARGE SCALE GENOMIC DNA]</scope>
    <source>
        <strain evidence="5 6">NM80_B27</strain>
    </source>
</reference>
<dbReference type="Proteomes" id="UP000308978">
    <property type="component" value="Unassembled WGS sequence"/>
</dbReference>
<protein>
    <recommendedName>
        <fullName evidence="3">biotin--[biotin carboxyl-carrier protein] ligase</fullName>
        <ecNumber evidence="3">6.3.4.15</ecNumber>
    </recommendedName>
</protein>
<gene>
    <name evidence="5" type="ORF">E5986_00845</name>
</gene>
<dbReference type="InterPro" id="IPR004143">
    <property type="entry name" value="BPL_LPL_catalytic"/>
</dbReference>
<dbReference type="EC" id="6.3.4.15" evidence="3"/>
<evidence type="ECO:0000313" key="6">
    <source>
        <dbReference type="Proteomes" id="UP000308978"/>
    </source>
</evidence>
<comment type="caution">
    <text evidence="5">The sequence shown here is derived from an EMBL/GenBank/DDBJ whole genome shotgun (WGS) entry which is preliminary data.</text>
</comment>
<dbReference type="CDD" id="cd16442">
    <property type="entry name" value="BPL"/>
    <property type="match status" value="1"/>
</dbReference>
<dbReference type="NCBIfam" id="TIGR00121">
    <property type="entry name" value="birA_ligase"/>
    <property type="match status" value="1"/>
</dbReference>